<dbReference type="AlphaFoldDB" id="A0A6J4M317"/>
<gene>
    <name evidence="2" type="ORF">AVDCRST_MAG90-2269</name>
</gene>
<evidence type="ECO:0000256" key="1">
    <source>
        <dbReference type="SAM" id="MobiDB-lite"/>
    </source>
</evidence>
<protein>
    <submittedName>
        <fullName evidence="2">Uncharacterized protein</fullName>
    </submittedName>
</protein>
<name>A0A6J4M317_9HYPH</name>
<evidence type="ECO:0000313" key="2">
    <source>
        <dbReference type="EMBL" id="CAA9347731.1"/>
    </source>
</evidence>
<accession>A0A6J4M317</accession>
<feature type="region of interest" description="Disordered" evidence="1">
    <location>
        <begin position="1"/>
        <end position="45"/>
    </location>
</feature>
<feature type="non-terminal residue" evidence="2">
    <location>
        <position position="1"/>
    </location>
</feature>
<proteinExistence type="predicted"/>
<reference evidence="2" key="1">
    <citation type="submission" date="2020-02" db="EMBL/GenBank/DDBJ databases">
        <authorList>
            <person name="Meier V. D."/>
        </authorList>
    </citation>
    <scope>NUCLEOTIDE SEQUENCE</scope>
    <source>
        <strain evidence="2">AVDCRST_MAG90</strain>
    </source>
</reference>
<dbReference type="EMBL" id="CADCUC010000453">
    <property type="protein sequence ID" value="CAA9347731.1"/>
    <property type="molecule type" value="Genomic_DNA"/>
</dbReference>
<feature type="compositionally biased region" description="Low complexity" evidence="1">
    <location>
        <begin position="15"/>
        <end position="31"/>
    </location>
</feature>
<feature type="compositionally biased region" description="Pro residues" evidence="1">
    <location>
        <begin position="32"/>
        <end position="45"/>
    </location>
</feature>
<sequence length="45" mass="4429">CIAELSCRRPTSKPSSRAGCRAASASSTSPTCPHPGPSSTPPSGS</sequence>
<feature type="non-terminal residue" evidence="2">
    <location>
        <position position="45"/>
    </location>
</feature>
<organism evidence="2">
    <name type="scientific">uncultured Microvirga sp</name>
    <dbReference type="NCBI Taxonomy" id="412392"/>
    <lineage>
        <taxon>Bacteria</taxon>
        <taxon>Pseudomonadati</taxon>
        <taxon>Pseudomonadota</taxon>
        <taxon>Alphaproteobacteria</taxon>
        <taxon>Hyphomicrobiales</taxon>
        <taxon>Methylobacteriaceae</taxon>
        <taxon>Microvirga</taxon>
        <taxon>environmental samples</taxon>
    </lineage>
</organism>